<dbReference type="GO" id="GO:0051276">
    <property type="term" value="P:chromosome organization"/>
    <property type="evidence" value="ECO:0007669"/>
    <property type="project" value="InterPro"/>
</dbReference>
<dbReference type="AlphaFoldDB" id="A0A346TP82"/>
<organism evidence="3">
    <name type="scientific">Staphylococcus pseudintermedius</name>
    <dbReference type="NCBI Taxonomy" id="283734"/>
    <lineage>
        <taxon>Bacteria</taxon>
        <taxon>Bacillati</taxon>
        <taxon>Bacillota</taxon>
        <taxon>Bacilli</taxon>
        <taxon>Bacillales</taxon>
        <taxon>Staphylococcaceae</taxon>
        <taxon>Staphylococcus</taxon>
        <taxon>Staphylococcus intermedius group</taxon>
    </lineage>
</organism>
<keyword evidence="1" id="KW-1188">Viral release from host cell</keyword>
<evidence type="ECO:0000256" key="2">
    <source>
        <dbReference type="ARBA" id="ARBA00023219"/>
    </source>
</evidence>
<evidence type="ECO:0000256" key="1">
    <source>
        <dbReference type="ARBA" id="ARBA00022612"/>
    </source>
</evidence>
<proteinExistence type="predicted"/>
<reference evidence="3" key="1">
    <citation type="submission" date="2018-04" db="EMBL/GenBank/DDBJ databases">
        <title>Whole genome sequencing of Staphylococcus pseudintermedius isolates from dogs.</title>
        <authorList>
            <person name="Bryan L.K."/>
            <person name="Little S.V."/>
            <person name="Hillhouse A."/>
            <person name="Lawhon S.D."/>
        </authorList>
    </citation>
    <scope>NUCLEOTIDE SEQUENCE</scope>
    <source>
        <strain evidence="3">TAMU 49_044</strain>
    </source>
</reference>
<dbReference type="PANTHER" id="PTHR41328">
    <property type="entry name" value="TERMINASE SMALL SUBUNIT-RELATED"/>
    <property type="match status" value="1"/>
</dbReference>
<dbReference type="InterPro" id="IPR052404">
    <property type="entry name" value="SPP1-like_terminase"/>
</dbReference>
<dbReference type="RefSeq" id="WP_100006858.1">
    <property type="nucleotide sequence ID" value="NZ_BAAFHW010000276.1"/>
</dbReference>
<dbReference type="PANTHER" id="PTHR41328:SF2">
    <property type="entry name" value="TERMINASE SMALL SUBUNIT"/>
    <property type="match status" value="1"/>
</dbReference>
<dbReference type="Gene3D" id="6.10.140.2160">
    <property type="match status" value="1"/>
</dbReference>
<evidence type="ECO:0000313" key="3">
    <source>
        <dbReference type="EMBL" id="AXU41372.1"/>
    </source>
</evidence>
<dbReference type="EMBL" id="MH179303">
    <property type="protein sequence ID" value="AXU41372.1"/>
    <property type="molecule type" value="Genomic_DNA"/>
</dbReference>
<dbReference type="InterPro" id="IPR005335">
    <property type="entry name" value="Terminase_ssu"/>
</dbReference>
<dbReference type="InterPro" id="IPR038713">
    <property type="entry name" value="Terminase_Gp1_N_sf"/>
</dbReference>
<accession>A0A346TP82</accession>
<dbReference type="Gene3D" id="1.10.10.1400">
    <property type="entry name" value="Terminase, small subunit, N-terminal DNA-binding domain, HTH motif"/>
    <property type="match status" value="1"/>
</dbReference>
<keyword evidence="2" id="KW-0231">Viral genome packaging</keyword>
<name>A0A346TP82_STAPS</name>
<dbReference type="Pfam" id="PF03592">
    <property type="entry name" value="Terminase_2"/>
    <property type="match status" value="1"/>
</dbReference>
<protein>
    <submittedName>
        <fullName evidence="3">Terminase small subunit</fullName>
    </submittedName>
</protein>
<sequence>MKLTIKQERLVDEYVKTGNAYQAAINAGYSKSYAKVDVHKALVKPRIKKAIDERMAELKKQSIADQDEILQYLTSVMRGETTEQILRNVGEGYQDIDNIDVGAKDRIKAAELLGKRYMMWNGKQVESQESKLETLIKQNRQVISDE</sequence>